<protein>
    <submittedName>
        <fullName evidence="1">Uncharacterized protein</fullName>
    </submittedName>
</protein>
<organism evidence="1 2">
    <name type="scientific">Thalassobacterium sedimentorum</name>
    <dbReference type="NCBI Taxonomy" id="3041258"/>
    <lineage>
        <taxon>Bacteria</taxon>
        <taxon>Pseudomonadati</taxon>
        <taxon>Verrucomicrobiota</taxon>
        <taxon>Opitutia</taxon>
        <taxon>Puniceicoccales</taxon>
        <taxon>Coraliomargaritaceae</taxon>
        <taxon>Thalassobacterium</taxon>
    </lineage>
</organism>
<dbReference type="EMBL" id="JARXIC010000005">
    <property type="protein sequence ID" value="MDQ8193706.1"/>
    <property type="molecule type" value="Genomic_DNA"/>
</dbReference>
<dbReference type="RefSeq" id="WP_308984189.1">
    <property type="nucleotide sequence ID" value="NZ_JARXIC010000005.1"/>
</dbReference>
<comment type="caution">
    <text evidence="1">The sequence shown here is derived from an EMBL/GenBank/DDBJ whole genome shotgun (WGS) entry which is preliminary data.</text>
</comment>
<dbReference type="Proteomes" id="UP001243717">
    <property type="component" value="Unassembled WGS sequence"/>
</dbReference>
<accession>A0ABU1AFV1</accession>
<keyword evidence="2" id="KW-1185">Reference proteome</keyword>
<evidence type="ECO:0000313" key="1">
    <source>
        <dbReference type="EMBL" id="MDQ8193706.1"/>
    </source>
</evidence>
<name>A0ABU1AFV1_9BACT</name>
<gene>
    <name evidence="1" type="ORF">QEH59_04685</name>
</gene>
<evidence type="ECO:0000313" key="2">
    <source>
        <dbReference type="Proteomes" id="UP001243717"/>
    </source>
</evidence>
<reference evidence="1 2" key="1">
    <citation type="submission" date="2023-04" db="EMBL/GenBank/DDBJ databases">
        <title>A novel bacteria isolated from coastal sediment.</title>
        <authorList>
            <person name="Liu X.-J."/>
            <person name="Du Z.-J."/>
        </authorList>
    </citation>
    <scope>NUCLEOTIDE SEQUENCE [LARGE SCALE GENOMIC DNA]</scope>
    <source>
        <strain evidence="1 2">SDUM461004</strain>
    </source>
</reference>
<proteinExistence type="predicted"/>
<sequence length="120" mass="13746">MKSHISISLAVGLYCSSLHAETLEDYAPLLQNSPFLSQAFKLRLEKSDAKGIKNYSFNGYTKIENEWEICLIHKKENIATWLKINEQLEGYTLTSFNPKLNTLTFEKDSITTVLPMEMPK</sequence>